<organism evidence="1">
    <name type="scientific">Anopheles sinensis</name>
    <name type="common">Mosquito</name>
    <dbReference type="NCBI Taxonomy" id="74873"/>
    <lineage>
        <taxon>Eukaryota</taxon>
        <taxon>Metazoa</taxon>
        <taxon>Ecdysozoa</taxon>
        <taxon>Arthropoda</taxon>
        <taxon>Hexapoda</taxon>
        <taxon>Insecta</taxon>
        <taxon>Pterygota</taxon>
        <taxon>Neoptera</taxon>
        <taxon>Endopterygota</taxon>
        <taxon>Diptera</taxon>
        <taxon>Nematocera</taxon>
        <taxon>Culicoidea</taxon>
        <taxon>Culicidae</taxon>
        <taxon>Anophelinae</taxon>
        <taxon>Anopheles</taxon>
    </lineage>
</organism>
<dbReference type="VEuPathDB" id="VectorBase:ASIC008327"/>
<dbReference type="STRING" id="74873.A0A084VRW2"/>
<reference evidence="1 3" key="1">
    <citation type="journal article" date="2014" name="BMC Genomics">
        <title>Genome sequence of Anopheles sinensis provides insight into genetics basis of mosquito competence for malaria parasites.</title>
        <authorList>
            <person name="Zhou D."/>
            <person name="Zhang D."/>
            <person name="Ding G."/>
            <person name="Shi L."/>
            <person name="Hou Q."/>
            <person name="Ye Y."/>
            <person name="Xu Y."/>
            <person name="Zhou H."/>
            <person name="Xiong C."/>
            <person name="Li S."/>
            <person name="Yu J."/>
            <person name="Hong S."/>
            <person name="Yu X."/>
            <person name="Zou P."/>
            <person name="Chen C."/>
            <person name="Chang X."/>
            <person name="Wang W."/>
            <person name="Lv Y."/>
            <person name="Sun Y."/>
            <person name="Ma L."/>
            <person name="Shen B."/>
            <person name="Zhu C."/>
        </authorList>
    </citation>
    <scope>NUCLEOTIDE SEQUENCE [LARGE SCALE GENOMIC DNA]</scope>
</reference>
<dbReference type="OrthoDB" id="5877983at2759"/>
<proteinExistence type="predicted"/>
<accession>A0A084VRW2</accession>
<dbReference type="EMBL" id="ATLV01015783">
    <property type="status" value="NOT_ANNOTATED_CDS"/>
    <property type="molecule type" value="Genomic_DNA"/>
</dbReference>
<dbReference type="EnsemblMetazoa" id="ASIC008327-RA">
    <property type="protein sequence ID" value="ASIC008327-PA"/>
    <property type="gene ID" value="ASIC008327"/>
</dbReference>
<dbReference type="EMBL" id="KE525036">
    <property type="protein sequence ID" value="KFB40706.1"/>
    <property type="molecule type" value="Genomic_DNA"/>
</dbReference>
<reference evidence="2" key="2">
    <citation type="submission" date="2020-05" db="UniProtKB">
        <authorList>
            <consortium name="EnsemblMetazoa"/>
        </authorList>
    </citation>
    <scope>IDENTIFICATION</scope>
</reference>
<dbReference type="Proteomes" id="UP000030765">
    <property type="component" value="Unassembled WGS sequence"/>
</dbReference>
<sequence>MPLPEIDLESKYAFYFHKVTDFPQPIPFLNVQKVYPSEVRQQAQAVQQQQQQRQ</sequence>
<name>A0A084VRW2_ANOSI</name>
<gene>
    <name evidence="1" type="ORF">ZHAS_00008327</name>
</gene>
<evidence type="ECO:0000313" key="1">
    <source>
        <dbReference type="EMBL" id="KFB40706.1"/>
    </source>
</evidence>
<keyword evidence="3" id="KW-1185">Reference proteome</keyword>
<evidence type="ECO:0000313" key="3">
    <source>
        <dbReference type="Proteomes" id="UP000030765"/>
    </source>
</evidence>
<protein>
    <submittedName>
        <fullName evidence="1">AGAP001886-PA-like protein</fullName>
    </submittedName>
</protein>
<evidence type="ECO:0000313" key="2">
    <source>
        <dbReference type="EnsemblMetazoa" id="ASIC008327-PA"/>
    </source>
</evidence>
<dbReference type="AlphaFoldDB" id="A0A084VRW2"/>